<evidence type="ECO:0000256" key="1">
    <source>
        <dbReference type="SAM" id="MobiDB-lite"/>
    </source>
</evidence>
<accession>A0A6J4VDL9</accession>
<feature type="compositionally biased region" description="Basic and acidic residues" evidence="1">
    <location>
        <begin position="161"/>
        <end position="183"/>
    </location>
</feature>
<evidence type="ECO:0000313" key="2">
    <source>
        <dbReference type="EMBL" id="CAA9576102.1"/>
    </source>
</evidence>
<organism evidence="2">
    <name type="scientific">uncultured Thermomicrobiales bacterium</name>
    <dbReference type="NCBI Taxonomy" id="1645740"/>
    <lineage>
        <taxon>Bacteria</taxon>
        <taxon>Pseudomonadati</taxon>
        <taxon>Thermomicrobiota</taxon>
        <taxon>Thermomicrobia</taxon>
        <taxon>Thermomicrobiales</taxon>
        <taxon>environmental samples</taxon>
    </lineage>
</organism>
<feature type="region of interest" description="Disordered" evidence="1">
    <location>
        <begin position="225"/>
        <end position="244"/>
    </location>
</feature>
<feature type="compositionally biased region" description="Basic and acidic residues" evidence="1">
    <location>
        <begin position="80"/>
        <end position="92"/>
    </location>
</feature>
<reference evidence="2" key="1">
    <citation type="submission" date="2020-02" db="EMBL/GenBank/DDBJ databases">
        <authorList>
            <person name="Meier V. D."/>
        </authorList>
    </citation>
    <scope>NUCLEOTIDE SEQUENCE</scope>
    <source>
        <strain evidence="2">AVDCRST_MAG59</strain>
    </source>
</reference>
<feature type="compositionally biased region" description="Low complexity" evidence="1">
    <location>
        <begin position="115"/>
        <end position="130"/>
    </location>
</feature>
<feature type="non-terminal residue" evidence="2">
    <location>
        <position position="1"/>
    </location>
</feature>
<feature type="compositionally biased region" description="Basic residues" evidence="1">
    <location>
        <begin position="273"/>
        <end position="282"/>
    </location>
</feature>
<dbReference type="EMBL" id="CADCWF010000300">
    <property type="protein sequence ID" value="CAA9576102.1"/>
    <property type="molecule type" value="Genomic_DNA"/>
</dbReference>
<feature type="region of interest" description="Disordered" evidence="1">
    <location>
        <begin position="262"/>
        <end position="282"/>
    </location>
</feature>
<proteinExistence type="predicted"/>
<gene>
    <name evidence="2" type="ORF">AVDCRST_MAG59-4204</name>
</gene>
<name>A0A6J4VDL9_9BACT</name>
<feature type="non-terminal residue" evidence="2">
    <location>
        <position position="282"/>
    </location>
</feature>
<feature type="region of interest" description="Disordered" evidence="1">
    <location>
        <begin position="68"/>
        <end position="202"/>
    </location>
</feature>
<feature type="compositionally biased region" description="Low complexity" evidence="1">
    <location>
        <begin position="262"/>
        <end position="272"/>
    </location>
</feature>
<sequence length="282" mass="30084">GTQQGRLGVHVRRAHRLVGGAPGPDVLGGHDVVQDPPRHHRGCDVRALGRFPAEPPGLDGALLPQRQPVGPLLRQQPGHLDGDRRPGDRLRPDGGICPGPLAAPRPPCQRPVRLPVAGAADVPGGAPGVADADHVPEPAPPGHPARVDHPVHGVRHALRRLAPDRVHPRRAAGDRGERDDRRLLSPRRHLPDHPAAGVAGAHRGVRAGAGRRLERVLLRPGADLQRVGDGADLPRQPDQPDRERRLVVRVGDRDHVVAAADRGGARAAAVHPARPRRRRGQV</sequence>
<protein>
    <submittedName>
        <fullName evidence="2">Uncharacterized protein</fullName>
    </submittedName>
</protein>
<dbReference type="AlphaFoldDB" id="A0A6J4VDL9"/>